<evidence type="ECO:0000313" key="2">
    <source>
        <dbReference type="EMBL" id="KAK7239257.1"/>
    </source>
</evidence>
<dbReference type="Proteomes" id="UP001363151">
    <property type="component" value="Unassembled WGS sequence"/>
</dbReference>
<keyword evidence="1" id="KW-0732">Signal</keyword>
<dbReference type="EMBL" id="JBBJCI010000224">
    <property type="protein sequence ID" value="KAK7239257.1"/>
    <property type="molecule type" value="Genomic_DNA"/>
</dbReference>
<organism evidence="2 3">
    <name type="scientific">Aureococcus anophagefferens</name>
    <name type="common">Harmful bloom alga</name>
    <dbReference type="NCBI Taxonomy" id="44056"/>
    <lineage>
        <taxon>Eukaryota</taxon>
        <taxon>Sar</taxon>
        <taxon>Stramenopiles</taxon>
        <taxon>Ochrophyta</taxon>
        <taxon>Pelagophyceae</taxon>
        <taxon>Pelagomonadales</taxon>
        <taxon>Pelagomonadaceae</taxon>
        <taxon>Aureococcus</taxon>
    </lineage>
</organism>
<protein>
    <submittedName>
        <fullName evidence="2">Serine-type peptidase</fullName>
    </submittedName>
</protein>
<gene>
    <name evidence="2" type="ORF">SO694_00025164</name>
</gene>
<sequence length="181" mass="19302">MRLQQLAALLALSQALVAPPQRRATAPTRRATAPSRLATTVLEEEADEEVASGEFVWRVEAEAILGGSAPGAFVESAPFALCGHDWTLRTSFMLAAGREAWGQRVGDDGARATLGEAGVLPGADYAWESRERADGRARRLRPGEGRGATVELYPIFEDRFRGAPDGGWPASLPLGGDDARC</sequence>
<reference evidence="2 3" key="1">
    <citation type="submission" date="2024-03" db="EMBL/GenBank/DDBJ databases">
        <title>Aureococcus anophagefferens CCMP1851 and Kratosvirus quantuckense: Draft genome of a second virus-susceptible host strain in the model system.</title>
        <authorList>
            <person name="Chase E."/>
            <person name="Truchon A.R."/>
            <person name="Schepens W."/>
            <person name="Wilhelm S.W."/>
        </authorList>
    </citation>
    <scope>NUCLEOTIDE SEQUENCE [LARGE SCALE GENOMIC DNA]</scope>
    <source>
        <strain evidence="2 3">CCMP1851</strain>
    </source>
</reference>
<comment type="caution">
    <text evidence="2">The sequence shown here is derived from an EMBL/GenBank/DDBJ whole genome shotgun (WGS) entry which is preliminary data.</text>
</comment>
<evidence type="ECO:0000256" key="1">
    <source>
        <dbReference type="SAM" id="SignalP"/>
    </source>
</evidence>
<accession>A0ABR1FVH8</accession>
<evidence type="ECO:0000313" key="3">
    <source>
        <dbReference type="Proteomes" id="UP001363151"/>
    </source>
</evidence>
<proteinExistence type="predicted"/>
<feature type="signal peptide" evidence="1">
    <location>
        <begin position="1"/>
        <end position="15"/>
    </location>
</feature>
<feature type="chain" id="PRO_5045476435" evidence="1">
    <location>
        <begin position="16"/>
        <end position="181"/>
    </location>
</feature>
<keyword evidence="3" id="KW-1185">Reference proteome</keyword>
<name>A0ABR1FVH8_AURAN</name>